<evidence type="ECO:0000313" key="1">
    <source>
        <dbReference type="EMBL" id="CAG8798506.1"/>
    </source>
</evidence>
<reference evidence="1" key="1">
    <citation type="submission" date="2021-06" db="EMBL/GenBank/DDBJ databases">
        <authorList>
            <person name="Kallberg Y."/>
            <person name="Tangrot J."/>
            <person name="Rosling A."/>
        </authorList>
    </citation>
    <scope>NUCLEOTIDE SEQUENCE</scope>
    <source>
        <strain evidence="1">28 12/20/2015</strain>
    </source>
</reference>
<evidence type="ECO:0000313" key="2">
    <source>
        <dbReference type="Proteomes" id="UP000789366"/>
    </source>
</evidence>
<name>A0ACA9RLY8_9GLOM</name>
<gene>
    <name evidence="1" type="ORF">SPELUC_LOCUS17844</name>
</gene>
<feature type="non-terminal residue" evidence="1">
    <location>
        <position position="64"/>
    </location>
</feature>
<dbReference type="Proteomes" id="UP000789366">
    <property type="component" value="Unassembled WGS sequence"/>
</dbReference>
<comment type="caution">
    <text evidence="1">The sequence shown here is derived from an EMBL/GenBank/DDBJ whole genome shotgun (WGS) entry which is preliminary data.</text>
</comment>
<keyword evidence="2" id="KW-1185">Reference proteome</keyword>
<protein>
    <submittedName>
        <fullName evidence="1">7212_t:CDS:1</fullName>
    </submittedName>
</protein>
<organism evidence="1 2">
    <name type="scientific">Cetraspora pellucida</name>
    <dbReference type="NCBI Taxonomy" id="1433469"/>
    <lineage>
        <taxon>Eukaryota</taxon>
        <taxon>Fungi</taxon>
        <taxon>Fungi incertae sedis</taxon>
        <taxon>Mucoromycota</taxon>
        <taxon>Glomeromycotina</taxon>
        <taxon>Glomeromycetes</taxon>
        <taxon>Diversisporales</taxon>
        <taxon>Gigasporaceae</taxon>
        <taxon>Cetraspora</taxon>
    </lineage>
</organism>
<accession>A0ACA9RLY8</accession>
<sequence>MSKRNLSKPPRYSFTKYYTHNASTGALTSPGWPTFLSCAGIVAAGKKPLTQHDSFNGFMESFYE</sequence>
<proteinExistence type="predicted"/>
<dbReference type="EMBL" id="CAJVPW010077069">
    <property type="protein sequence ID" value="CAG8798506.1"/>
    <property type="molecule type" value="Genomic_DNA"/>
</dbReference>